<accession>A0A3C1KRI2</accession>
<feature type="region of interest" description="Disordered" evidence="1">
    <location>
        <begin position="61"/>
        <end position="90"/>
    </location>
</feature>
<organism evidence="2 3">
    <name type="scientific">Haliea salexigens</name>
    <dbReference type="NCBI Taxonomy" id="287487"/>
    <lineage>
        <taxon>Bacteria</taxon>
        <taxon>Pseudomonadati</taxon>
        <taxon>Pseudomonadota</taxon>
        <taxon>Gammaproteobacteria</taxon>
        <taxon>Cellvibrionales</taxon>
        <taxon>Halieaceae</taxon>
        <taxon>Haliea</taxon>
    </lineage>
</organism>
<dbReference type="EMBL" id="DMND01000221">
    <property type="protein sequence ID" value="HAN29320.1"/>
    <property type="molecule type" value="Genomic_DNA"/>
</dbReference>
<dbReference type="Proteomes" id="UP000259273">
    <property type="component" value="Unassembled WGS sequence"/>
</dbReference>
<evidence type="ECO:0000256" key="1">
    <source>
        <dbReference type="SAM" id="MobiDB-lite"/>
    </source>
</evidence>
<name>A0A3C1KRI2_9GAMM</name>
<proteinExistence type="predicted"/>
<dbReference type="AlphaFoldDB" id="A0A3C1KRI2"/>
<evidence type="ECO:0000313" key="2">
    <source>
        <dbReference type="EMBL" id="HAN29320.1"/>
    </source>
</evidence>
<sequence length="239" mass="25129">MATPRDLHKLACLEPLGLQLLVARRVLPGAAPSAPRVPVVWRSEAAAPALADAPVATEAVSTTDPAAASPSFAPSAPAKRAPTAVPAPTPRSVAAPAVTFSVVAIVAGGCLWLQPVKGPELPAEQLQLIRPMAFAHTMRRGGEREAAPVATRFDWPLHTNRQLDLGEEAAAAALTGFVLRQLRDKGCHCLVLLGAHAGQYLLQPELDTVPTVRLPDSAEMIAEPALKRDAWLALAALEF</sequence>
<gene>
    <name evidence="2" type="ORF">DCP75_16675</name>
</gene>
<dbReference type="STRING" id="1121937.GCA_000423125_01114"/>
<reference evidence="2 3" key="1">
    <citation type="journal article" date="2018" name="Nat. Biotechnol.">
        <title>A standardized bacterial taxonomy based on genome phylogeny substantially revises the tree of life.</title>
        <authorList>
            <person name="Parks D.H."/>
            <person name="Chuvochina M."/>
            <person name="Waite D.W."/>
            <person name="Rinke C."/>
            <person name="Skarshewski A."/>
            <person name="Chaumeil P.A."/>
            <person name="Hugenholtz P."/>
        </authorList>
    </citation>
    <scope>NUCLEOTIDE SEQUENCE [LARGE SCALE GENOMIC DNA]</scope>
    <source>
        <strain evidence="2">UBA9158</strain>
    </source>
</reference>
<comment type="caution">
    <text evidence="2">The sequence shown here is derived from an EMBL/GenBank/DDBJ whole genome shotgun (WGS) entry which is preliminary data.</text>
</comment>
<evidence type="ECO:0000313" key="3">
    <source>
        <dbReference type="Proteomes" id="UP000259273"/>
    </source>
</evidence>
<protein>
    <submittedName>
        <fullName evidence="2">Uncharacterized protein</fullName>
    </submittedName>
</protein>